<reference evidence="2 3" key="1">
    <citation type="journal article" date="2017" name="Mycologia">
        <title>Bifiguratus adelaidae, gen. et sp. nov., a new member of Mucoromycotina in endophytic and soil-dwelling habitats.</title>
        <authorList>
            <person name="Torres-Cruz T.J."/>
            <person name="Billingsley Tobias T.L."/>
            <person name="Almatruk M."/>
            <person name="Hesse C."/>
            <person name="Kuske C.R."/>
            <person name="Desiro A."/>
            <person name="Benucci G.M."/>
            <person name="Bonito G."/>
            <person name="Stajich J.E."/>
            <person name="Dunlap C."/>
            <person name="Arnold A.E."/>
            <person name="Porras-Alfaro A."/>
        </authorList>
    </citation>
    <scope>NUCLEOTIDE SEQUENCE [LARGE SCALE GENOMIC DNA]</scope>
    <source>
        <strain evidence="2 3">AZ0501</strain>
    </source>
</reference>
<evidence type="ECO:0000259" key="1">
    <source>
        <dbReference type="Pfam" id="PF14687"/>
    </source>
</evidence>
<evidence type="ECO:0000313" key="2">
    <source>
        <dbReference type="EMBL" id="OZJ03313.1"/>
    </source>
</evidence>
<dbReference type="EMBL" id="MVBO01000092">
    <property type="protein sequence ID" value="OZJ03313.1"/>
    <property type="molecule type" value="Genomic_DNA"/>
</dbReference>
<proteinExistence type="predicted"/>
<accession>A0A261XY63</accession>
<name>A0A261XY63_9FUNG</name>
<dbReference type="OrthoDB" id="2097874at2759"/>
<gene>
    <name evidence="2" type="ORF">BZG36_02263</name>
</gene>
<evidence type="ECO:0000313" key="3">
    <source>
        <dbReference type="Proteomes" id="UP000242875"/>
    </source>
</evidence>
<dbReference type="Proteomes" id="UP000242875">
    <property type="component" value="Unassembled WGS sequence"/>
</dbReference>
<dbReference type="AlphaFoldDB" id="A0A261XY63"/>
<dbReference type="InterPro" id="IPR028031">
    <property type="entry name" value="DUF4460"/>
</dbReference>
<comment type="caution">
    <text evidence="2">The sequence shown here is derived from an EMBL/GenBank/DDBJ whole genome shotgun (WGS) entry which is preliminary data.</text>
</comment>
<organism evidence="2 3">
    <name type="scientific">Bifiguratus adelaidae</name>
    <dbReference type="NCBI Taxonomy" id="1938954"/>
    <lineage>
        <taxon>Eukaryota</taxon>
        <taxon>Fungi</taxon>
        <taxon>Fungi incertae sedis</taxon>
        <taxon>Mucoromycota</taxon>
        <taxon>Mucoromycotina</taxon>
        <taxon>Endogonomycetes</taxon>
        <taxon>Endogonales</taxon>
        <taxon>Endogonales incertae sedis</taxon>
        <taxon>Bifiguratus</taxon>
    </lineage>
</organism>
<protein>
    <recommendedName>
        <fullName evidence="1">DUF4460 domain-containing protein</fullName>
    </recommendedName>
</protein>
<keyword evidence="3" id="KW-1185">Reference proteome</keyword>
<dbReference type="Pfam" id="PF14687">
    <property type="entry name" value="DUF4460"/>
    <property type="match status" value="1"/>
</dbReference>
<sequence length="248" mass="28206">MRTLQRYVRLLTARVHPDLFYCHEDAKRVNGASLLAIKDYLRQPHVPHEGVQSLTFYVRTSGQASDGLQSVNVTLEPVPDAHSKHENAGKGATIWLKMQGLLKVCDAVGIEVAQEDLDAVRRHALDVESPRAVGSGKSRSLLEVFSEELRMYEKRAIKSARRSFPTHNPLLHIHPALSPDQRKQVEERLFAWSKEDGARSSRWQTKPIIVFPSRDDIRKEDDSASKSLLIPFDITKSEFEAYVRTKRD</sequence>
<feature type="domain" description="DUF4460" evidence="1">
    <location>
        <begin position="9"/>
        <end position="75"/>
    </location>
</feature>